<name>A0A7K4BZH2_9ARCH</name>
<evidence type="ECO:0000313" key="2">
    <source>
        <dbReference type="EMBL" id="NMA44541.1"/>
    </source>
</evidence>
<dbReference type="EMBL" id="JAAZKV010000014">
    <property type="protein sequence ID" value="NMA44541.1"/>
    <property type="molecule type" value="Genomic_DNA"/>
</dbReference>
<comment type="caution">
    <text evidence="2">The sequence shown here is derived from an EMBL/GenBank/DDBJ whole genome shotgun (WGS) entry which is preliminary data.</text>
</comment>
<gene>
    <name evidence="2" type="ORF">GX950_01880</name>
</gene>
<feature type="region of interest" description="Disordered" evidence="1">
    <location>
        <begin position="1"/>
        <end position="24"/>
    </location>
</feature>
<proteinExistence type="predicted"/>
<evidence type="ECO:0000313" key="3">
    <source>
        <dbReference type="Proteomes" id="UP000526302"/>
    </source>
</evidence>
<sequence length="24" mass="2569">MPRRDGTGPKGKGPKTGRKKGKCK</sequence>
<dbReference type="InterPro" id="IPR035205">
    <property type="entry name" value="DUF5320"/>
</dbReference>
<feature type="compositionally biased region" description="Basic residues" evidence="1">
    <location>
        <begin position="12"/>
        <end position="24"/>
    </location>
</feature>
<organism evidence="2 3">
    <name type="scientific">Candidatus Iainarchaeum sp</name>
    <dbReference type="NCBI Taxonomy" id="3101447"/>
    <lineage>
        <taxon>Archaea</taxon>
        <taxon>Candidatus Iainarchaeota</taxon>
        <taxon>Candidatus Iainarchaeia</taxon>
        <taxon>Candidatus Iainarchaeales</taxon>
        <taxon>Candidatus Iainarchaeaceae</taxon>
        <taxon>Candidatus Iainarchaeum</taxon>
    </lineage>
</organism>
<protein>
    <submittedName>
        <fullName evidence="2">DUF5320 domain-containing protein</fullName>
    </submittedName>
</protein>
<evidence type="ECO:0000256" key="1">
    <source>
        <dbReference type="SAM" id="MobiDB-lite"/>
    </source>
</evidence>
<dbReference type="Pfam" id="PF17253">
    <property type="entry name" value="DUF5320"/>
    <property type="match status" value="1"/>
</dbReference>
<dbReference type="Proteomes" id="UP000526302">
    <property type="component" value="Unassembled WGS sequence"/>
</dbReference>
<reference evidence="2 3" key="1">
    <citation type="journal article" date="2020" name="Biotechnol. Biofuels">
        <title>New insights from the biogas microbiome by comprehensive genome-resolved metagenomics of nearly 1600 species originating from multiple anaerobic digesters.</title>
        <authorList>
            <person name="Campanaro S."/>
            <person name="Treu L."/>
            <person name="Rodriguez-R L.M."/>
            <person name="Kovalovszki A."/>
            <person name="Ziels R.M."/>
            <person name="Maus I."/>
            <person name="Zhu X."/>
            <person name="Kougias P.G."/>
            <person name="Basile A."/>
            <person name="Luo G."/>
            <person name="Schluter A."/>
            <person name="Konstantinidis K.T."/>
            <person name="Angelidaki I."/>
        </authorList>
    </citation>
    <scope>NUCLEOTIDE SEQUENCE [LARGE SCALE GENOMIC DNA]</scope>
    <source>
        <strain evidence="2">AS22ysBPME_79</strain>
    </source>
</reference>
<accession>A0A7K4BZH2</accession>
<dbReference type="AlphaFoldDB" id="A0A7K4BZH2"/>